<protein>
    <submittedName>
        <fullName evidence="1">Uncharacterized protein</fullName>
    </submittedName>
</protein>
<keyword evidence="2" id="KW-1185">Reference proteome</keyword>
<reference evidence="1" key="1">
    <citation type="journal article" date="2022" name="bioRxiv">
        <title>Sequencing and chromosome-scale assembly of the giantPleurodeles waltlgenome.</title>
        <authorList>
            <person name="Brown T."/>
            <person name="Elewa A."/>
            <person name="Iarovenko S."/>
            <person name="Subramanian E."/>
            <person name="Araus A.J."/>
            <person name="Petzold A."/>
            <person name="Susuki M."/>
            <person name="Suzuki K.-i.T."/>
            <person name="Hayashi T."/>
            <person name="Toyoda A."/>
            <person name="Oliveira C."/>
            <person name="Osipova E."/>
            <person name="Leigh N.D."/>
            <person name="Simon A."/>
            <person name="Yun M.H."/>
        </authorList>
    </citation>
    <scope>NUCLEOTIDE SEQUENCE</scope>
    <source>
        <strain evidence="1">20211129_DDA</strain>
        <tissue evidence="1">Liver</tissue>
    </source>
</reference>
<proteinExistence type="predicted"/>
<comment type="caution">
    <text evidence="1">The sequence shown here is derived from an EMBL/GenBank/DDBJ whole genome shotgun (WGS) entry which is preliminary data.</text>
</comment>
<name>A0AAV7T1E4_PLEWA</name>
<organism evidence="1 2">
    <name type="scientific">Pleurodeles waltl</name>
    <name type="common">Iberian ribbed newt</name>
    <dbReference type="NCBI Taxonomy" id="8319"/>
    <lineage>
        <taxon>Eukaryota</taxon>
        <taxon>Metazoa</taxon>
        <taxon>Chordata</taxon>
        <taxon>Craniata</taxon>
        <taxon>Vertebrata</taxon>
        <taxon>Euteleostomi</taxon>
        <taxon>Amphibia</taxon>
        <taxon>Batrachia</taxon>
        <taxon>Caudata</taxon>
        <taxon>Salamandroidea</taxon>
        <taxon>Salamandridae</taxon>
        <taxon>Pleurodelinae</taxon>
        <taxon>Pleurodeles</taxon>
    </lineage>
</organism>
<dbReference type="EMBL" id="JANPWB010000007">
    <property type="protein sequence ID" value="KAJ1170332.1"/>
    <property type="molecule type" value="Genomic_DNA"/>
</dbReference>
<dbReference type="Proteomes" id="UP001066276">
    <property type="component" value="Chromosome 4_1"/>
</dbReference>
<dbReference type="AlphaFoldDB" id="A0AAV7T1E4"/>
<accession>A0AAV7T1E4</accession>
<gene>
    <name evidence="1" type="ORF">NDU88_002210</name>
</gene>
<sequence>MLRCPPYRQRQEAHKGIAFHPRHGTHRAHVEEALIPPSSSSRHGTGYAAHLTGSARRRIKVLLFTNGAGRAEHTWGRP</sequence>
<evidence type="ECO:0000313" key="1">
    <source>
        <dbReference type="EMBL" id="KAJ1170332.1"/>
    </source>
</evidence>
<evidence type="ECO:0000313" key="2">
    <source>
        <dbReference type="Proteomes" id="UP001066276"/>
    </source>
</evidence>